<evidence type="ECO:0000313" key="3">
    <source>
        <dbReference type="Proteomes" id="UP000190341"/>
    </source>
</evidence>
<dbReference type="Pfam" id="PF01738">
    <property type="entry name" value="DLH"/>
    <property type="match status" value="1"/>
</dbReference>
<keyword evidence="3" id="KW-1185">Reference proteome</keyword>
<accession>A0A1T5J114</accession>
<dbReference type="RefSeq" id="WP_079722800.1">
    <property type="nucleotide sequence ID" value="NZ_BMCL01000003.1"/>
</dbReference>
<dbReference type="GO" id="GO:0016787">
    <property type="term" value="F:hydrolase activity"/>
    <property type="evidence" value="ECO:0007669"/>
    <property type="project" value="InterPro"/>
</dbReference>
<name>A0A1T5J114_9GAMM</name>
<evidence type="ECO:0000259" key="1">
    <source>
        <dbReference type="Pfam" id="PF01738"/>
    </source>
</evidence>
<dbReference type="InterPro" id="IPR051049">
    <property type="entry name" value="Dienelactone_hydrolase-like"/>
</dbReference>
<gene>
    <name evidence="2" type="ORF">SAMN06296058_0394</name>
</gene>
<dbReference type="STRING" id="428993.SAMN06296058_0394"/>
<evidence type="ECO:0000313" key="2">
    <source>
        <dbReference type="EMBL" id="SKC44908.1"/>
    </source>
</evidence>
<dbReference type="AlphaFoldDB" id="A0A1T5J114"/>
<dbReference type="InterPro" id="IPR002925">
    <property type="entry name" value="Dienelactn_hydro"/>
</dbReference>
<dbReference type="SUPFAM" id="SSF53474">
    <property type="entry name" value="alpha/beta-Hydrolases"/>
    <property type="match status" value="1"/>
</dbReference>
<reference evidence="2 3" key="1">
    <citation type="submission" date="2017-02" db="EMBL/GenBank/DDBJ databases">
        <authorList>
            <person name="Peterson S.W."/>
        </authorList>
    </citation>
    <scope>NUCLEOTIDE SEQUENCE [LARGE SCALE GENOMIC DNA]</scope>
    <source>
        <strain evidence="2 3">P15</strain>
    </source>
</reference>
<protein>
    <submittedName>
        <fullName evidence="2">Carboxymethylenebutenolidase</fullName>
    </submittedName>
</protein>
<dbReference type="OrthoDB" id="9787933at2"/>
<sequence length="225" mass="24130">MGQWIDLHTARGSVQAWQALPEGAPRGGLVVVQEIFGVNPHIRSVADRYAEAGYAVLAPAFFDLLEPGTELPYDKSAHDRGRELVNTIGLDAALDVVSTAALELASAGKVGVVGYCWGGSVAFLSALKLGLPSVSYYGARNKPFLEAMPAGSAPLAPVIFHFGDHDTSIPPEVVQLHRDKLPDAPVYTYPSGHAFNRDVSPDIYDAESAKLALSRSLEFFAEQLR</sequence>
<dbReference type="Gene3D" id="3.40.50.1820">
    <property type="entry name" value="alpha/beta hydrolase"/>
    <property type="match status" value="1"/>
</dbReference>
<feature type="domain" description="Dienelactone hydrolase" evidence="1">
    <location>
        <begin position="15"/>
        <end position="222"/>
    </location>
</feature>
<proteinExistence type="predicted"/>
<dbReference type="EMBL" id="FUZV01000001">
    <property type="protein sequence ID" value="SKC44908.1"/>
    <property type="molecule type" value="Genomic_DNA"/>
</dbReference>
<dbReference type="Proteomes" id="UP000190341">
    <property type="component" value="Unassembled WGS sequence"/>
</dbReference>
<dbReference type="PANTHER" id="PTHR46623">
    <property type="entry name" value="CARBOXYMETHYLENEBUTENOLIDASE-RELATED"/>
    <property type="match status" value="1"/>
</dbReference>
<organism evidence="2 3">
    <name type="scientific">Pseudoxanthomonas indica</name>
    <dbReference type="NCBI Taxonomy" id="428993"/>
    <lineage>
        <taxon>Bacteria</taxon>
        <taxon>Pseudomonadati</taxon>
        <taxon>Pseudomonadota</taxon>
        <taxon>Gammaproteobacteria</taxon>
        <taxon>Lysobacterales</taxon>
        <taxon>Lysobacteraceae</taxon>
        <taxon>Pseudoxanthomonas</taxon>
    </lineage>
</organism>
<dbReference type="PANTHER" id="PTHR46623:SF6">
    <property type="entry name" value="ALPHA_BETA-HYDROLASES SUPERFAMILY PROTEIN"/>
    <property type="match status" value="1"/>
</dbReference>
<dbReference type="InterPro" id="IPR029058">
    <property type="entry name" value="AB_hydrolase_fold"/>
</dbReference>